<dbReference type="PANTHER" id="PTHR34139:SF1">
    <property type="entry name" value="RNASE MJ1380-RELATED"/>
    <property type="match status" value="1"/>
</dbReference>
<keyword evidence="2" id="KW-1277">Toxin-antitoxin system</keyword>
<evidence type="ECO:0000256" key="2">
    <source>
        <dbReference type="ARBA" id="ARBA00022649"/>
    </source>
</evidence>
<evidence type="ECO:0000313" key="7">
    <source>
        <dbReference type="Proteomes" id="UP000320516"/>
    </source>
</evidence>
<dbReference type="PANTHER" id="PTHR34139">
    <property type="entry name" value="UPF0331 PROTEIN MJ0127"/>
    <property type="match status" value="1"/>
</dbReference>
<keyword evidence="4" id="KW-0547">Nucleotide-binding</keyword>
<sequence length="112" mass="12832">MKPDDLVRIRHMIESGESALRFVAGCQRGDLDSNEMLRFALVRAIEIIGEAASKVSLDFRAETPAIPWRSIITMRNRLVHAYFDIDLDFTWKTVTEDIPDLLPLLRPHLPTD</sequence>
<dbReference type="Pfam" id="PF01934">
    <property type="entry name" value="HepT-like"/>
    <property type="match status" value="1"/>
</dbReference>
<evidence type="ECO:0000313" key="6">
    <source>
        <dbReference type="EMBL" id="TWB75523.1"/>
    </source>
</evidence>
<dbReference type="Proteomes" id="UP000320516">
    <property type="component" value="Unassembled WGS sequence"/>
</dbReference>
<evidence type="ECO:0000256" key="4">
    <source>
        <dbReference type="ARBA" id="ARBA00022741"/>
    </source>
</evidence>
<dbReference type="GO" id="GO:0110001">
    <property type="term" value="C:toxin-antitoxin complex"/>
    <property type="evidence" value="ECO:0007669"/>
    <property type="project" value="InterPro"/>
</dbReference>
<protein>
    <submittedName>
        <fullName evidence="6">Uncharacterized protein with HEPN domain</fullName>
    </submittedName>
</protein>
<dbReference type="GO" id="GO:0016787">
    <property type="term" value="F:hydrolase activity"/>
    <property type="evidence" value="ECO:0007669"/>
    <property type="project" value="UniProtKB-KW"/>
</dbReference>
<keyword evidence="5" id="KW-0378">Hydrolase</keyword>
<dbReference type="RefSeq" id="WP_145610985.1">
    <property type="nucleotide sequence ID" value="NZ_VITV01000004.1"/>
</dbReference>
<comment type="caution">
    <text evidence="6">The sequence shown here is derived from an EMBL/GenBank/DDBJ whole genome shotgun (WGS) entry which is preliminary data.</text>
</comment>
<keyword evidence="1" id="KW-0597">Phosphoprotein</keyword>
<dbReference type="GO" id="GO:0000166">
    <property type="term" value="F:nucleotide binding"/>
    <property type="evidence" value="ECO:0007669"/>
    <property type="project" value="UniProtKB-KW"/>
</dbReference>
<gene>
    <name evidence="6" type="ORF">FBZ87_104631</name>
</gene>
<name>A0A560JWM9_9PROT</name>
<reference evidence="6 7" key="1">
    <citation type="submission" date="2019-06" db="EMBL/GenBank/DDBJ databases">
        <title>Genomic Encyclopedia of Type Strains, Phase IV (KMG-V): Genome sequencing to study the core and pangenomes of soil and plant-associated prokaryotes.</title>
        <authorList>
            <person name="Whitman W."/>
        </authorList>
    </citation>
    <scope>NUCLEOTIDE SEQUENCE [LARGE SCALE GENOMIC DNA]</scope>
    <source>
        <strain evidence="6 7">BR 12005</strain>
    </source>
</reference>
<evidence type="ECO:0000256" key="1">
    <source>
        <dbReference type="ARBA" id="ARBA00022553"/>
    </source>
</evidence>
<dbReference type="EMBL" id="VITV01000004">
    <property type="protein sequence ID" value="TWB75523.1"/>
    <property type="molecule type" value="Genomic_DNA"/>
</dbReference>
<dbReference type="GO" id="GO:0004540">
    <property type="term" value="F:RNA nuclease activity"/>
    <property type="evidence" value="ECO:0007669"/>
    <property type="project" value="InterPro"/>
</dbReference>
<evidence type="ECO:0000256" key="5">
    <source>
        <dbReference type="ARBA" id="ARBA00022801"/>
    </source>
</evidence>
<dbReference type="InterPro" id="IPR008201">
    <property type="entry name" value="HepT-like"/>
</dbReference>
<proteinExistence type="predicted"/>
<keyword evidence="3" id="KW-0540">Nuclease</keyword>
<organism evidence="6 7">
    <name type="scientific">Nitrospirillum amazonense</name>
    <dbReference type="NCBI Taxonomy" id="28077"/>
    <lineage>
        <taxon>Bacteria</taxon>
        <taxon>Pseudomonadati</taxon>
        <taxon>Pseudomonadota</taxon>
        <taxon>Alphaproteobacteria</taxon>
        <taxon>Rhodospirillales</taxon>
        <taxon>Azospirillaceae</taxon>
        <taxon>Nitrospirillum</taxon>
    </lineage>
</organism>
<dbReference type="AlphaFoldDB" id="A0A560JWM9"/>
<dbReference type="InterPro" id="IPR051813">
    <property type="entry name" value="HepT_RNase_toxin"/>
</dbReference>
<evidence type="ECO:0000256" key="3">
    <source>
        <dbReference type="ARBA" id="ARBA00022722"/>
    </source>
</evidence>
<accession>A0A560JWM9</accession>